<evidence type="ECO:0000313" key="2">
    <source>
        <dbReference type="Proteomes" id="UP000887222"/>
    </source>
</evidence>
<dbReference type="RefSeq" id="WP_220809848.1">
    <property type="nucleotide sequence ID" value="NZ_BPMK01000017.1"/>
</dbReference>
<comment type="caution">
    <text evidence="1">The sequence shown here is derived from an EMBL/GenBank/DDBJ whole genome shotgun (WGS) entry which is preliminary data.</text>
</comment>
<dbReference type="InterPro" id="IPR007446">
    <property type="entry name" value="PilP"/>
</dbReference>
<sequence>MTSSRGIARLLPLALLGVLQGCGDGGVQEVKQWMDDVRRQTPVKVEKISPPKTFTPFTYDAKDQPDPYSPAKLDVALAKLAGKSSSPIKPDLERRREVLESFPLDTVKMVGTLQKPGLNYALLQVDKSVYQVKVGNYVGQNFGIVTRITETEVELKEVVRDAAGEWTERKAKLELQENQQ</sequence>
<keyword evidence="2" id="KW-1185">Reference proteome</keyword>
<accession>A0ABQ4Q8D9</accession>
<dbReference type="EMBL" id="BPMK01000017">
    <property type="protein sequence ID" value="GIZ53428.1"/>
    <property type="molecule type" value="Genomic_DNA"/>
</dbReference>
<dbReference type="Proteomes" id="UP000887222">
    <property type="component" value="Unassembled WGS sequence"/>
</dbReference>
<dbReference type="PIRSF" id="PIRSF016481">
    <property type="entry name" value="Pilus_assembly_PilP"/>
    <property type="match status" value="1"/>
</dbReference>
<dbReference type="PROSITE" id="PS51257">
    <property type="entry name" value="PROKAR_LIPOPROTEIN"/>
    <property type="match status" value="1"/>
</dbReference>
<dbReference type="Gene3D" id="2.30.30.830">
    <property type="match status" value="1"/>
</dbReference>
<proteinExistence type="predicted"/>
<protein>
    <submittedName>
        <fullName evidence="1">Fimbrial protein</fullName>
    </submittedName>
</protein>
<evidence type="ECO:0000313" key="1">
    <source>
        <dbReference type="EMBL" id="GIZ53428.1"/>
    </source>
</evidence>
<organism evidence="1 2">
    <name type="scientific">Noviherbaspirillum aridicola</name>
    <dbReference type="NCBI Taxonomy" id="2849687"/>
    <lineage>
        <taxon>Bacteria</taxon>
        <taxon>Pseudomonadati</taxon>
        <taxon>Pseudomonadota</taxon>
        <taxon>Betaproteobacteria</taxon>
        <taxon>Burkholderiales</taxon>
        <taxon>Oxalobacteraceae</taxon>
        <taxon>Noviherbaspirillum</taxon>
    </lineage>
</organism>
<gene>
    <name evidence="1" type="primary">pilP</name>
    <name evidence="1" type="ORF">NCCP691_34420</name>
</gene>
<name>A0ABQ4Q8D9_9BURK</name>
<dbReference type="Pfam" id="PF04351">
    <property type="entry name" value="PilP"/>
    <property type="match status" value="1"/>
</dbReference>
<reference evidence="1 2" key="1">
    <citation type="journal article" date="2022" name="Int. J. Syst. Evol. Microbiol.">
        <title>Noviherbaspirillum aridicola sp. nov., isolated from an arid soil in Pakistan.</title>
        <authorList>
            <person name="Khan I.U."/>
            <person name="Saqib M."/>
            <person name="Amin A."/>
            <person name="Hussain F."/>
            <person name="Li L."/>
            <person name="Liu Y.H."/>
            <person name="Fang B.Z."/>
            <person name="Ahmed I."/>
            <person name="Li W.J."/>
        </authorList>
    </citation>
    <scope>NUCLEOTIDE SEQUENCE [LARGE SCALE GENOMIC DNA]</scope>
    <source>
        <strain evidence="1 2">NCCP-691</strain>
    </source>
</reference>